<dbReference type="AlphaFoldDB" id="A0AAE0CHP4"/>
<keyword evidence="2" id="KW-1185">Reference proteome</keyword>
<comment type="caution">
    <text evidence="1">The sequence shown here is derived from an EMBL/GenBank/DDBJ whole genome shotgun (WGS) entry which is preliminary data.</text>
</comment>
<sequence>MMMATNVVCFASDGDVDLNKLASGDCSDERRQLLAISLGHLWLSFGIAVINFYKNNFNGRLADLPINRRFGGLVGGERLILPILVISLL</sequence>
<reference evidence="1" key="1">
    <citation type="journal article" date="2023" name="Plant J.">
        <title>Genome sequences and population genomics provide insights into the demographic history, inbreeding, and mutation load of two 'living fossil' tree species of Dipteronia.</title>
        <authorList>
            <person name="Feng Y."/>
            <person name="Comes H.P."/>
            <person name="Chen J."/>
            <person name="Zhu S."/>
            <person name="Lu R."/>
            <person name="Zhang X."/>
            <person name="Li P."/>
            <person name="Qiu J."/>
            <person name="Olsen K.M."/>
            <person name="Qiu Y."/>
        </authorList>
    </citation>
    <scope>NUCLEOTIDE SEQUENCE</scope>
    <source>
        <strain evidence="1">KIB01</strain>
    </source>
</reference>
<protein>
    <submittedName>
        <fullName evidence="1">Uncharacterized protein</fullName>
    </submittedName>
</protein>
<organism evidence="1 2">
    <name type="scientific">Dipteronia dyeriana</name>
    <dbReference type="NCBI Taxonomy" id="168575"/>
    <lineage>
        <taxon>Eukaryota</taxon>
        <taxon>Viridiplantae</taxon>
        <taxon>Streptophyta</taxon>
        <taxon>Embryophyta</taxon>
        <taxon>Tracheophyta</taxon>
        <taxon>Spermatophyta</taxon>
        <taxon>Magnoliopsida</taxon>
        <taxon>eudicotyledons</taxon>
        <taxon>Gunneridae</taxon>
        <taxon>Pentapetalae</taxon>
        <taxon>rosids</taxon>
        <taxon>malvids</taxon>
        <taxon>Sapindales</taxon>
        <taxon>Sapindaceae</taxon>
        <taxon>Hippocastanoideae</taxon>
        <taxon>Acereae</taxon>
        <taxon>Dipteronia</taxon>
    </lineage>
</organism>
<evidence type="ECO:0000313" key="1">
    <source>
        <dbReference type="EMBL" id="KAK2651984.1"/>
    </source>
</evidence>
<name>A0AAE0CHP4_9ROSI</name>
<accession>A0AAE0CHP4</accession>
<dbReference type="EMBL" id="JANJYI010000004">
    <property type="protein sequence ID" value="KAK2651984.1"/>
    <property type="molecule type" value="Genomic_DNA"/>
</dbReference>
<gene>
    <name evidence="1" type="ORF">Ddye_011840</name>
</gene>
<proteinExistence type="predicted"/>
<evidence type="ECO:0000313" key="2">
    <source>
        <dbReference type="Proteomes" id="UP001280121"/>
    </source>
</evidence>
<dbReference type="Proteomes" id="UP001280121">
    <property type="component" value="Unassembled WGS sequence"/>
</dbReference>